<protein>
    <recommendedName>
        <fullName evidence="3">beta-N-acetylhexosaminidase</fullName>
        <ecNumber evidence="3">3.2.1.52</ecNumber>
    </recommendedName>
</protein>
<dbReference type="EC" id="3.2.1.52" evidence="3"/>
<dbReference type="PANTHER" id="PTHR30480:SF13">
    <property type="entry name" value="BETA-HEXOSAMINIDASE"/>
    <property type="match status" value="1"/>
</dbReference>
<dbReference type="InterPro" id="IPR017853">
    <property type="entry name" value="GH"/>
</dbReference>
<keyword evidence="8" id="KW-1185">Reference proteome</keyword>
<keyword evidence="5" id="KW-0326">Glycosidase</keyword>
<dbReference type="InterPro" id="IPR050226">
    <property type="entry name" value="NagZ_Beta-hexosaminidase"/>
</dbReference>
<dbReference type="Proteomes" id="UP000199344">
    <property type="component" value="Unassembled WGS sequence"/>
</dbReference>
<gene>
    <name evidence="7" type="ORF">SAMN05421538_102212</name>
</gene>
<dbReference type="InterPro" id="IPR036962">
    <property type="entry name" value="Glyco_hydro_3_N_sf"/>
</dbReference>
<feature type="domain" description="Glycoside hydrolase family 3 N-terminal" evidence="6">
    <location>
        <begin position="29"/>
        <end position="291"/>
    </location>
</feature>
<reference evidence="7 8" key="1">
    <citation type="submission" date="2016-10" db="EMBL/GenBank/DDBJ databases">
        <authorList>
            <person name="de Groot N.N."/>
        </authorList>
    </citation>
    <scope>NUCLEOTIDE SEQUENCE [LARGE SCALE GENOMIC DNA]</scope>
    <source>
        <strain evidence="7 8">DSM 22220</strain>
    </source>
</reference>
<dbReference type="PROSITE" id="PS00775">
    <property type="entry name" value="GLYCOSYL_HYDROL_F3"/>
    <property type="match status" value="1"/>
</dbReference>
<dbReference type="RefSeq" id="WP_090521350.1">
    <property type="nucleotide sequence ID" value="NZ_FNAH01000002.1"/>
</dbReference>
<proteinExistence type="inferred from homology"/>
<dbReference type="GO" id="GO:0004563">
    <property type="term" value="F:beta-N-acetylhexosaminidase activity"/>
    <property type="evidence" value="ECO:0007669"/>
    <property type="project" value="UniProtKB-EC"/>
</dbReference>
<dbReference type="SUPFAM" id="SSF51445">
    <property type="entry name" value="(Trans)glycosidases"/>
    <property type="match status" value="1"/>
</dbReference>
<evidence type="ECO:0000259" key="6">
    <source>
        <dbReference type="Pfam" id="PF00933"/>
    </source>
</evidence>
<dbReference type="InterPro" id="IPR019800">
    <property type="entry name" value="Glyco_hydro_3_AS"/>
</dbReference>
<comment type="similarity">
    <text evidence="2">Belongs to the glycosyl hydrolase 3 family.</text>
</comment>
<dbReference type="STRING" id="591205.SAMN05421538_102212"/>
<dbReference type="NCBIfam" id="NF003740">
    <property type="entry name" value="PRK05337.1"/>
    <property type="match status" value="1"/>
</dbReference>
<evidence type="ECO:0000313" key="7">
    <source>
        <dbReference type="EMBL" id="SDD68876.1"/>
    </source>
</evidence>
<evidence type="ECO:0000256" key="3">
    <source>
        <dbReference type="ARBA" id="ARBA00012663"/>
    </source>
</evidence>
<sequence>MTTAAIFGLLGTELTRAERDFFRSADPWGFILFARNVDSPDQLRRLTGDLRDAVGREAIVTIDQEGGRVQRMRAPHWAEWAPPLEDAQLGPQALRLRSHLIGQELRAVGIDSNCAPTLDIASDETHSFLQNRCLGRDVETVVANGRAVADGLLAAGVVPIMKHMPGHGRAQVDSHKETPRVTATREALMQSDFATFRALNDLPMGMTAHIRFSEIDDAPATASARMIGVIRDEIGFDGLLMTDDISMNGLTGSIAARSAAAIRAGCDLVLHCHGQMDEMEAVTAEAGQMSDAALRRGEAALSARRTPEEIPAAALLAEYRAAGGRVDWPHA</sequence>
<evidence type="ECO:0000256" key="2">
    <source>
        <dbReference type="ARBA" id="ARBA00005336"/>
    </source>
</evidence>
<evidence type="ECO:0000256" key="5">
    <source>
        <dbReference type="ARBA" id="ARBA00023295"/>
    </source>
</evidence>
<dbReference type="PANTHER" id="PTHR30480">
    <property type="entry name" value="BETA-HEXOSAMINIDASE-RELATED"/>
    <property type="match status" value="1"/>
</dbReference>
<dbReference type="EMBL" id="FNAH01000002">
    <property type="protein sequence ID" value="SDD68876.1"/>
    <property type="molecule type" value="Genomic_DNA"/>
</dbReference>
<dbReference type="InterPro" id="IPR001764">
    <property type="entry name" value="Glyco_hydro_3_N"/>
</dbReference>
<evidence type="ECO:0000256" key="4">
    <source>
        <dbReference type="ARBA" id="ARBA00022801"/>
    </source>
</evidence>
<evidence type="ECO:0000313" key="8">
    <source>
        <dbReference type="Proteomes" id="UP000199344"/>
    </source>
</evidence>
<organism evidence="7 8">
    <name type="scientific">Paracoccus isoporae</name>
    <dbReference type="NCBI Taxonomy" id="591205"/>
    <lineage>
        <taxon>Bacteria</taxon>
        <taxon>Pseudomonadati</taxon>
        <taxon>Pseudomonadota</taxon>
        <taxon>Alphaproteobacteria</taxon>
        <taxon>Rhodobacterales</taxon>
        <taxon>Paracoccaceae</taxon>
        <taxon>Paracoccus</taxon>
    </lineage>
</organism>
<dbReference type="GO" id="GO:0009254">
    <property type="term" value="P:peptidoglycan turnover"/>
    <property type="evidence" value="ECO:0007669"/>
    <property type="project" value="TreeGrafter"/>
</dbReference>
<dbReference type="Pfam" id="PF00933">
    <property type="entry name" value="Glyco_hydro_3"/>
    <property type="match status" value="1"/>
</dbReference>
<dbReference type="AlphaFoldDB" id="A0A1G6WUY1"/>
<comment type="catalytic activity">
    <reaction evidence="1">
        <text>Hydrolysis of terminal non-reducing N-acetyl-D-hexosamine residues in N-acetyl-beta-D-hexosaminides.</text>
        <dbReference type="EC" id="3.2.1.52"/>
    </reaction>
</comment>
<accession>A0A1G6WUY1</accession>
<keyword evidence="4" id="KW-0378">Hydrolase</keyword>
<name>A0A1G6WUY1_9RHOB</name>
<dbReference type="GO" id="GO:0005975">
    <property type="term" value="P:carbohydrate metabolic process"/>
    <property type="evidence" value="ECO:0007669"/>
    <property type="project" value="InterPro"/>
</dbReference>
<evidence type="ECO:0000256" key="1">
    <source>
        <dbReference type="ARBA" id="ARBA00001231"/>
    </source>
</evidence>
<dbReference type="OrthoDB" id="9786661at2"/>
<dbReference type="Gene3D" id="3.20.20.300">
    <property type="entry name" value="Glycoside hydrolase, family 3, N-terminal domain"/>
    <property type="match status" value="1"/>
</dbReference>